<protein>
    <recommendedName>
        <fullName evidence="1">Protein kinase domain-containing protein</fullName>
    </recommendedName>
</protein>
<keyword evidence="3" id="KW-1185">Reference proteome</keyword>
<feature type="domain" description="Protein kinase" evidence="1">
    <location>
        <begin position="1"/>
        <end position="69"/>
    </location>
</feature>
<dbReference type="InterPro" id="IPR001245">
    <property type="entry name" value="Ser-Thr/Tyr_kinase_cat_dom"/>
</dbReference>
<dbReference type="GO" id="GO:0004672">
    <property type="term" value="F:protein kinase activity"/>
    <property type="evidence" value="ECO:0007669"/>
    <property type="project" value="InterPro"/>
</dbReference>
<sequence>MTVTDTVNYMAPETISCRTGLGSYGASADVYSLAITFWDILHPGREKYAATNPSDNFKQPGTGYHDITM</sequence>
<dbReference type="GO" id="GO:0005524">
    <property type="term" value="F:ATP binding"/>
    <property type="evidence" value="ECO:0007669"/>
    <property type="project" value="InterPro"/>
</dbReference>
<dbReference type="InterPro" id="IPR011009">
    <property type="entry name" value="Kinase-like_dom_sf"/>
</dbReference>
<proteinExistence type="predicted"/>
<dbReference type="AlphaFoldDB" id="A0AAV0TWG2"/>
<evidence type="ECO:0000259" key="1">
    <source>
        <dbReference type="PROSITE" id="PS50011"/>
    </source>
</evidence>
<comment type="caution">
    <text evidence="2">The sequence shown here is derived from an EMBL/GenBank/DDBJ whole genome shotgun (WGS) entry which is preliminary data.</text>
</comment>
<evidence type="ECO:0000313" key="2">
    <source>
        <dbReference type="EMBL" id="CAI5726301.1"/>
    </source>
</evidence>
<dbReference type="InterPro" id="IPR000719">
    <property type="entry name" value="Prot_kinase_dom"/>
</dbReference>
<dbReference type="Proteomes" id="UP001162029">
    <property type="component" value="Unassembled WGS sequence"/>
</dbReference>
<reference evidence="2" key="1">
    <citation type="submission" date="2022-12" db="EMBL/GenBank/DDBJ databases">
        <authorList>
            <person name="Webb A."/>
        </authorList>
    </citation>
    <scope>NUCLEOTIDE SEQUENCE</scope>
    <source>
        <strain evidence="2">Pd1</strain>
    </source>
</reference>
<dbReference type="Gene3D" id="1.10.510.10">
    <property type="entry name" value="Transferase(Phosphotransferase) domain 1"/>
    <property type="match status" value="1"/>
</dbReference>
<dbReference type="PROSITE" id="PS50011">
    <property type="entry name" value="PROTEIN_KINASE_DOM"/>
    <property type="match status" value="1"/>
</dbReference>
<gene>
    <name evidence="2" type="ORF">PDE001_LOCUS3549</name>
</gene>
<dbReference type="Pfam" id="PF07714">
    <property type="entry name" value="PK_Tyr_Ser-Thr"/>
    <property type="match status" value="1"/>
</dbReference>
<accession>A0AAV0TWG2</accession>
<evidence type="ECO:0000313" key="3">
    <source>
        <dbReference type="Proteomes" id="UP001162029"/>
    </source>
</evidence>
<dbReference type="SUPFAM" id="SSF56112">
    <property type="entry name" value="Protein kinase-like (PK-like)"/>
    <property type="match status" value="1"/>
</dbReference>
<organism evidence="2 3">
    <name type="scientific">Peronospora destructor</name>
    <dbReference type="NCBI Taxonomy" id="86335"/>
    <lineage>
        <taxon>Eukaryota</taxon>
        <taxon>Sar</taxon>
        <taxon>Stramenopiles</taxon>
        <taxon>Oomycota</taxon>
        <taxon>Peronosporomycetes</taxon>
        <taxon>Peronosporales</taxon>
        <taxon>Peronosporaceae</taxon>
        <taxon>Peronospora</taxon>
    </lineage>
</organism>
<name>A0AAV0TWG2_9STRA</name>
<dbReference type="EMBL" id="CANTFM010000604">
    <property type="protein sequence ID" value="CAI5726301.1"/>
    <property type="molecule type" value="Genomic_DNA"/>
</dbReference>